<dbReference type="SUPFAM" id="SSF56601">
    <property type="entry name" value="beta-lactamase/transpeptidase-like"/>
    <property type="match status" value="1"/>
</dbReference>
<reference evidence="2" key="1">
    <citation type="submission" date="2018-05" db="EMBL/GenBank/DDBJ databases">
        <authorList>
            <person name="Lanie J.A."/>
            <person name="Ng W.-L."/>
            <person name="Kazmierczak K.M."/>
            <person name="Andrzejewski T.M."/>
            <person name="Davidsen T.M."/>
            <person name="Wayne K.J."/>
            <person name="Tettelin H."/>
            <person name="Glass J.I."/>
            <person name="Rusch D."/>
            <person name="Podicherti R."/>
            <person name="Tsui H.-C.T."/>
            <person name="Winkler M.E."/>
        </authorList>
    </citation>
    <scope>NUCLEOTIDE SEQUENCE</scope>
</reference>
<name>A0A381QA81_9ZZZZ</name>
<accession>A0A381QA81</accession>
<dbReference type="InterPro" id="IPR000871">
    <property type="entry name" value="Beta-lactam_class-A"/>
</dbReference>
<dbReference type="AlphaFoldDB" id="A0A381QA81"/>
<evidence type="ECO:0000259" key="1">
    <source>
        <dbReference type="PROSITE" id="PS51781"/>
    </source>
</evidence>
<dbReference type="Pfam" id="PF13354">
    <property type="entry name" value="Beta-lactamase2"/>
    <property type="match status" value="1"/>
</dbReference>
<dbReference type="GO" id="GO:0046677">
    <property type="term" value="P:response to antibiotic"/>
    <property type="evidence" value="ECO:0007669"/>
    <property type="project" value="InterPro"/>
</dbReference>
<dbReference type="Gene3D" id="3.40.710.10">
    <property type="entry name" value="DD-peptidase/beta-lactamase superfamily"/>
    <property type="match status" value="1"/>
</dbReference>
<evidence type="ECO:0000313" key="2">
    <source>
        <dbReference type="EMBL" id="SUZ76231.1"/>
    </source>
</evidence>
<proteinExistence type="predicted"/>
<dbReference type="PANTHER" id="PTHR35333">
    <property type="entry name" value="BETA-LACTAMASE"/>
    <property type="match status" value="1"/>
</dbReference>
<protein>
    <recommendedName>
        <fullName evidence="1">SH3b domain-containing protein</fullName>
    </recommendedName>
</protein>
<dbReference type="PANTHER" id="PTHR35333:SF3">
    <property type="entry name" value="BETA-LACTAMASE-TYPE TRANSPEPTIDASE FOLD CONTAINING PROTEIN"/>
    <property type="match status" value="1"/>
</dbReference>
<dbReference type="GO" id="GO:0008800">
    <property type="term" value="F:beta-lactamase activity"/>
    <property type="evidence" value="ECO:0007669"/>
    <property type="project" value="InterPro"/>
</dbReference>
<dbReference type="EMBL" id="UINC01001270">
    <property type="protein sequence ID" value="SUZ76231.1"/>
    <property type="molecule type" value="Genomic_DNA"/>
</dbReference>
<gene>
    <name evidence="2" type="ORF">METZ01_LOCUS29085</name>
</gene>
<dbReference type="GO" id="GO:0030655">
    <property type="term" value="P:beta-lactam antibiotic catabolic process"/>
    <property type="evidence" value="ECO:0007669"/>
    <property type="project" value="InterPro"/>
</dbReference>
<dbReference type="PROSITE" id="PS51781">
    <property type="entry name" value="SH3B"/>
    <property type="match status" value="1"/>
</dbReference>
<dbReference type="InterPro" id="IPR045155">
    <property type="entry name" value="Beta-lactam_cat"/>
</dbReference>
<dbReference type="Pfam" id="PF08239">
    <property type="entry name" value="SH3_3"/>
    <property type="match status" value="1"/>
</dbReference>
<dbReference type="SMART" id="SM00287">
    <property type="entry name" value="SH3b"/>
    <property type="match status" value="1"/>
</dbReference>
<dbReference type="Gene3D" id="2.30.30.40">
    <property type="entry name" value="SH3 Domains"/>
    <property type="match status" value="1"/>
</dbReference>
<dbReference type="InterPro" id="IPR012338">
    <property type="entry name" value="Beta-lactam/transpept-like"/>
</dbReference>
<feature type="domain" description="SH3b" evidence="1">
    <location>
        <begin position="66"/>
        <end position="131"/>
    </location>
</feature>
<organism evidence="2">
    <name type="scientific">marine metagenome</name>
    <dbReference type="NCBI Taxonomy" id="408172"/>
    <lineage>
        <taxon>unclassified sequences</taxon>
        <taxon>metagenomes</taxon>
        <taxon>ecological metagenomes</taxon>
    </lineage>
</organism>
<dbReference type="InterPro" id="IPR003646">
    <property type="entry name" value="SH3-like_bac-type"/>
</dbReference>
<sequence>MQIKSSSSFSCILSVGSLSVSLLLISLSSLYAEEPTHPPKQLFPHSLQSFSTGKQSKDKPIFSPTKNSYAVVNASALNLRSGPSTNNPVIKVLLEGTHILSLSSPKQFWLKVRIPHDIKGWVARKYIKFYRPRPLLDFTGKIDSMPFTSTLEASIIHYMKEMYDQKRLKPPDKLSIVVQDMTTGALVVSIRPRQSVKSASTIKVPILHAYMIQRFRGNIKDPLRYKKHIEEMIRYSSNSSTNAIIKLLGGPDNIQQLLDETKIYNELRMTEAIPEDGRTYQNKISAADLNQIFVRIWSHRVIGSEFGLQKNRTASKEMLRLLELPGHSWLIDRIKARTCFSSNKSVKIWDKTGFVKGVNGNGGIVEIDSPHGRKAYSIAMFMERDDFHTINGDASQWSERMSLHMRRISEMTYAFISNRYESYNKCGRSLLIRYAKLALSAHLLQASL</sequence>